<evidence type="ECO:0000256" key="1">
    <source>
        <dbReference type="ARBA" id="ARBA00004496"/>
    </source>
</evidence>
<evidence type="ECO:0000259" key="5">
    <source>
        <dbReference type="PROSITE" id="PS50245"/>
    </source>
</evidence>
<comment type="caution">
    <text evidence="7">The sequence shown here is derived from an EMBL/GenBank/DDBJ whole genome shotgun (WGS) entry which is preliminary data.</text>
</comment>
<feature type="domain" description="CAP-Gly" evidence="5">
    <location>
        <begin position="182"/>
        <end position="219"/>
    </location>
</feature>
<protein>
    <submittedName>
        <fullName evidence="7">Tubulin-specific chaperone</fullName>
    </submittedName>
</protein>
<dbReference type="PANTHER" id="PTHR18916:SF85">
    <property type="entry name" value="TUBULIN-FOLDING COFACTOR B"/>
    <property type="match status" value="1"/>
</dbReference>
<evidence type="ECO:0000256" key="4">
    <source>
        <dbReference type="ARBA" id="ARBA00025779"/>
    </source>
</evidence>
<dbReference type="Gene3D" id="3.10.20.90">
    <property type="entry name" value="Phosphatidylinositol 3-kinase Catalytic Subunit, Chain A, domain 1"/>
    <property type="match status" value="1"/>
</dbReference>
<evidence type="ECO:0000256" key="2">
    <source>
        <dbReference type="ARBA" id="ARBA00022490"/>
    </source>
</evidence>
<comment type="subcellular location">
    <subcellularLocation>
        <location evidence="1">Cytoplasm</location>
    </subcellularLocation>
</comment>
<dbReference type="SUPFAM" id="SSF74924">
    <property type="entry name" value="Cap-Gly domain"/>
    <property type="match status" value="1"/>
</dbReference>
<comment type="similarity">
    <text evidence="4">Belongs to the TBCB family.</text>
</comment>
<keyword evidence="2" id="KW-0963">Cytoplasm</keyword>
<dbReference type="GO" id="GO:0007023">
    <property type="term" value="P:post-chaperonin tubulin folding pathway"/>
    <property type="evidence" value="ECO:0007669"/>
    <property type="project" value="InterPro"/>
</dbReference>
<dbReference type="GO" id="GO:0043014">
    <property type="term" value="F:alpha-tubulin binding"/>
    <property type="evidence" value="ECO:0007669"/>
    <property type="project" value="InterPro"/>
</dbReference>
<organism evidence="7 8">
    <name type="scientific">Strigomonas culicis</name>
    <dbReference type="NCBI Taxonomy" id="28005"/>
    <lineage>
        <taxon>Eukaryota</taxon>
        <taxon>Discoba</taxon>
        <taxon>Euglenozoa</taxon>
        <taxon>Kinetoplastea</taxon>
        <taxon>Metakinetoplastina</taxon>
        <taxon>Trypanosomatida</taxon>
        <taxon>Trypanosomatidae</taxon>
        <taxon>Strigomonadinae</taxon>
        <taxon>Strigomonas</taxon>
    </lineage>
</organism>
<evidence type="ECO:0000256" key="3">
    <source>
        <dbReference type="ARBA" id="ARBA00023186"/>
    </source>
</evidence>
<dbReference type="EMBL" id="ATMH01006170">
    <property type="protein sequence ID" value="EPY26607.1"/>
    <property type="molecule type" value="Genomic_DNA"/>
</dbReference>
<keyword evidence="3" id="KW-0143">Chaperone</keyword>
<dbReference type="InterPro" id="IPR000938">
    <property type="entry name" value="CAP-Gly_domain"/>
</dbReference>
<dbReference type="FunFam" id="2.30.30.190:FF:000013">
    <property type="entry name" value="Tubulin-folding cofactor B"/>
    <property type="match status" value="1"/>
</dbReference>
<accession>S9UZN6</accession>
<dbReference type="AlphaFoldDB" id="S9UZN6"/>
<dbReference type="GO" id="GO:0005634">
    <property type="term" value="C:nucleus"/>
    <property type="evidence" value="ECO:0007669"/>
    <property type="project" value="TreeGrafter"/>
</dbReference>
<dbReference type="SUPFAM" id="SSF54236">
    <property type="entry name" value="Ubiquitin-like"/>
    <property type="match status" value="1"/>
</dbReference>
<dbReference type="Gene3D" id="2.30.30.190">
    <property type="entry name" value="CAP Gly-rich-like domain"/>
    <property type="match status" value="1"/>
</dbReference>
<dbReference type="PANTHER" id="PTHR18916">
    <property type="entry name" value="DYNACTIN 1-RELATED MICROTUBULE-BINDING"/>
    <property type="match status" value="1"/>
</dbReference>
<dbReference type="PROSITE" id="PS50245">
    <property type="entry name" value="CAP_GLY_2"/>
    <property type="match status" value="1"/>
</dbReference>
<dbReference type="GO" id="GO:0007021">
    <property type="term" value="P:tubulin complex assembly"/>
    <property type="evidence" value="ECO:0007669"/>
    <property type="project" value="InterPro"/>
</dbReference>
<dbReference type="GO" id="GO:0005829">
    <property type="term" value="C:cytosol"/>
    <property type="evidence" value="ECO:0007669"/>
    <property type="project" value="UniProtKB-ARBA"/>
</dbReference>
<evidence type="ECO:0000313" key="7">
    <source>
        <dbReference type="EMBL" id="EPY36327.1"/>
    </source>
</evidence>
<dbReference type="GO" id="GO:0035371">
    <property type="term" value="C:microtubule plus-end"/>
    <property type="evidence" value="ECO:0007669"/>
    <property type="project" value="TreeGrafter"/>
</dbReference>
<dbReference type="Proteomes" id="UP000015354">
    <property type="component" value="Unassembled WGS sequence"/>
</dbReference>
<keyword evidence="8" id="KW-1185">Reference proteome</keyword>
<evidence type="ECO:0000313" key="8">
    <source>
        <dbReference type="Proteomes" id="UP000015354"/>
    </source>
</evidence>
<proteinExistence type="inferred from homology"/>
<reference evidence="7" key="2">
    <citation type="submission" date="2013-03" db="EMBL/GenBank/DDBJ databases">
        <authorList>
            <person name="Motta M.C.M."/>
            <person name="Martins A.C.A."/>
            <person name="Preta C.M.C.C."/>
            <person name="Silva R."/>
            <person name="de Souza S.S."/>
            <person name="Klein C.C."/>
            <person name="de Almeida L.G.P."/>
            <person name="Cunha O.L."/>
            <person name="Colabardini A.C."/>
            <person name="Lima B.A."/>
            <person name="Machado C.R."/>
            <person name="Soares C.M.A."/>
            <person name="de Menezes C.B.A."/>
            <person name="Bartolomeu D.C."/>
            <person name="Grisard E.C."/>
            <person name="Fantinatti-Garboggini F."/>
            <person name="Rodrigues-Luiz G.F."/>
            <person name="Wagner G."/>
            <person name="Goldman G.H."/>
            <person name="Fietto J.L.R."/>
            <person name="Ciapina L.P."/>
            <person name="Brocchi M."/>
            <person name="Elias M.C."/>
            <person name="Goldman M.H.S."/>
            <person name="Sagot M.-F."/>
            <person name="Pereira M."/>
            <person name="Stoco P.H."/>
            <person name="Teixeira S.M.R."/>
            <person name="de Mendonca-Neto R.P."/>
            <person name="Maciel T.E.F."/>
            <person name="Mendes T.A.O."/>
            <person name="Urmenyi T.P."/>
            <person name="Teixeira M.M.G."/>
            <person name="de Camargo E.F.P."/>
            <person name="de Sousa W."/>
            <person name="Schenkman S."/>
            <person name="de Vasconcelos A.T.R."/>
        </authorList>
    </citation>
    <scope>NUCLEOTIDE SEQUENCE</scope>
</reference>
<dbReference type="InterPro" id="IPR029071">
    <property type="entry name" value="Ubiquitin-like_domsf"/>
</dbReference>
<dbReference type="InterPro" id="IPR000626">
    <property type="entry name" value="Ubiquitin-like_dom"/>
</dbReference>
<dbReference type="Pfam" id="PF14560">
    <property type="entry name" value="Ubiquitin_2"/>
    <property type="match status" value="1"/>
</dbReference>
<dbReference type="GO" id="GO:0031122">
    <property type="term" value="P:cytoplasmic microtubule organization"/>
    <property type="evidence" value="ECO:0007669"/>
    <property type="project" value="TreeGrafter"/>
</dbReference>
<dbReference type="EMBL" id="ATMH01000641">
    <property type="protein sequence ID" value="EPY36327.1"/>
    <property type="molecule type" value="Genomic_DNA"/>
</dbReference>
<dbReference type="CDD" id="cd01789">
    <property type="entry name" value="Ubl_TBCB"/>
    <property type="match status" value="1"/>
</dbReference>
<dbReference type="GO" id="GO:0051010">
    <property type="term" value="F:microtubule plus-end binding"/>
    <property type="evidence" value="ECO:0007669"/>
    <property type="project" value="TreeGrafter"/>
</dbReference>
<evidence type="ECO:0000313" key="6">
    <source>
        <dbReference type="EMBL" id="EPY26607.1"/>
    </source>
</evidence>
<dbReference type="InterPro" id="IPR036859">
    <property type="entry name" value="CAP-Gly_dom_sf"/>
</dbReference>
<dbReference type="Pfam" id="PF01302">
    <property type="entry name" value="CAP_GLY"/>
    <property type="match status" value="1"/>
</dbReference>
<dbReference type="InterPro" id="IPR045172">
    <property type="entry name" value="TBCB_Ubl"/>
</dbReference>
<reference evidence="7 8" key="1">
    <citation type="journal article" date="2013" name="PLoS ONE">
        <title>Predicting the Proteins of Angomonas deanei, Strigomonas culicis and Their Respective Endosymbionts Reveals New Aspects of the Trypanosomatidae Family.</title>
        <authorList>
            <person name="Motta M.C."/>
            <person name="Martins A.C."/>
            <person name="de Souza S.S."/>
            <person name="Catta-Preta C.M."/>
            <person name="Silva R."/>
            <person name="Klein C.C."/>
            <person name="de Almeida L.G."/>
            <person name="de Lima Cunha O."/>
            <person name="Ciapina L.P."/>
            <person name="Brocchi M."/>
            <person name="Colabardini A.C."/>
            <person name="de Araujo Lima B."/>
            <person name="Machado C.R."/>
            <person name="de Almeida Soares C.M."/>
            <person name="Probst C.M."/>
            <person name="de Menezes C.B."/>
            <person name="Thompson C.E."/>
            <person name="Bartholomeu D.C."/>
            <person name="Gradia D.F."/>
            <person name="Pavoni D.P."/>
            <person name="Grisard E.C."/>
            <person name="Fantinatti-Garboggini F."/>
            <person name="Marchini F.K."/>
            <person name="Rodrigues-Luiz G.F."/>
            <person name="Wagner G."/>
            <person name="Goldman G.H."/>
            <person name="Fietto J.L."/>
            <person name="Elias M.C."/>
            <person name="Goldman M.H."/>
            <person name="Sagot M.F."/>
            <person name="Pereira M."/>
            <person name="Stoco P.H."/>
            <person name="de Mendonca-Neto R.P."/>
            <person name="Teixeira S.M."/>
            <person name="Maciel T.E."/>
            <person name="de Oliveira Mendes T.A."/>
            <person name="Urmenyi T.P."/>
            <person name="de Souza W."/>
            <person name="Schenkman S."/>
            <person name="de Vasconcelos A.T."/>
        </authorList>
    </citation>
    <scope>NUCLEOTIDE SEQUENCE [LARGE SCALE GENOMIC DNA]</scope>
</reference>
<gene>
    <name evidence="7" type="ORF">STCU_00641</name>
    <name evidence="6" type="ORF">STCU_06170</name>
</gene>
<dbReference type="OrthoDB" id="2130750at2759"/>
<name>S9UZN6_9TRYP</name>
<sequence>MSTIVKVQLTVSTSGMAVSEKRYGLTQTIQSIKENAYTHFAVPADRARLELYDDRGVKVESDMEDSRPLGYYQCRDDFRIHVVDLQPPAQQENYTDVSQVEKFEISEEEWLRRGDNMRAFKQKMQEQQRAEMAAAGIAPPAEITDESYQEAAAGIHVGDRCMCAPGDRLGTVRYVGLIRTLKPGYWVGVEFDEPVGKSDGSVKGVRVFECAPQYGGFMRPDAVTVGDYPPEVY</sequence>
<dbReference type="SMART" id="SM01052">
    <property type="entry name" value="CAP_GLY"/>
    <property type="match status" value="1"/>
</dbReference>